<reference evidence="2" key="1">
    <citation type="submission" date="2022-08" db="EMBL/GenBank/DDBJ databases">
        <authorList>
            <person name="Volokhov D.V."/>
            <person name="Furtak V.A."/>
            <person name="Zagorodnyaya T.A."/>
        </authorList>
    </citation>
    <scope>NUCLEOTIDE SEQUENCE</scope>
    <source>
        <strain evidence="2">CSL10203-ORH2</strain>
    </source>
</reference>
<gene>
    <name evidence="2" type="ORF">NXS09_05865</name>
</gene>
<evidence type="ECO:0000313" key="2">
    <source>
        <dbReference type="EMBL" id="MCS4533827.1"/>
    </source>
</evidence>
<evidence type="ECO:0000259" key="1">
    <source>
        <dbReference type="Pfam" id="PF18660"/>
    </source>
</evidence>
<accession>A0ABT2FCF3</accession>
<organism evidence="2 3">
    <name type="scientific">Neisseria montereyensis</name>
    <dbReference type="NCBI Taxonomy" id="2973938"/>
    <lineage>
        <taxon>Bacteria</taxon>
        <taxon>Pseudomonadati</taxon>
        <taxon>Pseudomonadota</taxon>
        <taxon>Betaproteobacteria</taxon>
        <taxon>Neisseriales</taxon>
        <taxon>Neisseriaceae</taxon>
        <taxon>Neisseria</taxon>
    </lineage>
</organism>
<feature type="domain" description="Tsi6" evidence="1">
    <location>
        <begin position="6"/>
        <end position="80"/>
    </location>
</feature>
<dbReference type="Proteomes" id="UP001166947">
    <property type="component" value="Unassembled WGS sequence"/>
</dbReference>
<reference evidence="2" key="2">
    <citation type="journal article" date="2023" name="Curr. Microbiol.">
        <title>Neisseria montereyensis sp. nov., Isolated from Oropharynx of California Sea Lion (Zalophus californianus): Genomic, Phylogenetic, and Phenotypic Study.</title>
        <authorList>
            <person name="Volokhov D.V."/>
            <person name="Zagorodnyaya T.A."/>
            <person name="Furtak V.A."/>
            <person name="Nattanmai G."/>
            <person name="Randall L."/>
            <person name="Jose S."/>
            <person name="Gao Y."/>
            <person name="Gulland F.M."/>
            <person name="Eisenberg T."/>
            <person name="Delmonte P."/>
            <person name="Blom J."/>
            <person name="Mitchell K.K."/>
        </authorList>
    </citation>
    <scope>NUCLEOTIDE SEQUENCE</scope>
    <source>
        <strain evidence="2">CSL10203-ORH2</strain>
    </source>
</reference>
<name>A0ABT2FCF3_9NEIS</name>
<dbReference type="EMBL" id="JANUXW010000003">
    <property type="protein sequence ID" value="MCS4533827.1"/>
    <property type="molecule type" value="Genomic_DNA"/>
</dbReference>
<dbReference type="Pfam" id="PF18660">
    <property type="entry name" value="Tsi6"/>
    <property type="match status" value="1"/>
</dbReference>
<protein>
    <submittedName>
        <fullName evidence="2">Immunity protein Tsi6 family protein</fullName>
    </submittedName>
</protein>
<keyword evidence="3" id="KW-1185">Reference proteome</keyword>
<evidence type="ECO:0000313" key="3">
    <source>
        <dbReference type="Proteomes" id="UP001166947"/>
    </source>
</evidence>
<comment type="caution">
    <text evidence="2">The sequence shown here is derived from an EMBL/GenBank/DDBJ whole genome shotgun (WGS) entry which is preliminary data.</text>
</comment>
<dbReference type="RefSeq" id="WP_259291617.1">
    <property type="nucleotide sequence ID" value="NZ_JANUXW010000003.1"/>
</dbReference>
<proteinExistence type="predicted"/>
<dbReference type="InterPro" id="IPR040818">
    <property type="entry name" value="Tsi6"/>
</dbReference>
<sequence>MEKIEAIKLVEKTLEKSFEYFSTHSDWQPIVSTREQLNYILDTLHQKNDGSKLDEITIGLYAVKEFEVDYKDFANLIYEVVEIIELIKKQSKKTI</sequence>